<dbReference type="AlphaFoldDB" id="A0A813AXC6"/>
<accession>A0A813AXC6</accession>
<feature type="region of interest" description="Disordered" evidence="1">
    <location>
        <begin position="47"/>
        <end position="69"/>
    </location>
</feature>
<evidence type="ECO:0000256" key="1">
    <source>
        <dbReference type="SAM" id="MobiDB-lite"/>
    </source>
</evidence>
<evidence type="ECO:0000313" key="3">
    <source>
        <dbReference type="Proteomes" id="UP000601435"/>
    </source>
</evidence>
<dbReference type="EMBL" id="CAJNJA010064193">
    <property type="protein sequence ID" value="CAE7881773.1"/>
    <property type="molecule type" value="Genomic_DNA"/>
</dbReference>
<comment type="caution">
    <text evidence="2">The sequence shown here is derived from an EMBL/GenBank/DDBJ whole genome shotgun (WGS) entry which is preliminary data.</text>
</comment>
<organism evidence="2 3">
    <name type="scientific">Symbiodinium necroappetens</name>
    <dbReference type="NCBI Taxonomy" id="1628268"/>
    <lineage>
        <taxon>Eukaryota</taxon>
        <taxon>Sar</taxon>
        <taxon>Alveolata</taxon>
        <taxon>Dinophyceae</taxon>
        <taxon>Suessiales</taxon>
        <taxon>Symbiodiniaceae</taxon>
        <taxon>Symbiodinium</taxon>
    </lineage>
</organism>
<evidence type="ECO:0000313" key="2">
    <source>
        <dbReference type="EMBL" id="CAE7881773.1"/>
    </source>
</evidence>
<dbReference type="OrthoDB" id="10278871at2759"/>
<protein>
    <submittedName>
        <fullName evidence="2">Uncharacterized protein</fullName>
    </submittedName>
</protein>
<gene>
    <name evidence="2" type="ORF">SNEC2469_LOCUS28977</name>
</gene>
<dbReference type="Proteomes" id="UP000601435">
    <property type="component" value="Unassembled WGS sequence"/>
</dbReference>
<name>A0A813AXC6_9DINO</name>
<keyword evidence="3" id="KW-1185">Reference proteome</keyword>
<reference evidence="2" key="1">
    <citation type="submission" date="2021-02" db="EMBL/GenBank/DDBJ databases">
        <authorList>
            <person name="Dougan E. K."/>
            <person name="Rhodes N."/>
            <person name="Thang M."/>
            <person name="Chan C."/>
        </authorList>
    </citation>
    <scope>NUCLEOTIDE SEQUENCE</scope>
</reference>
<sequence>MPSNWQRWKRSMPQLRQANSMQARAKAATQALQQHAPIGIATAARRRNRDVPWAMRMPRSTAGPASRPADLLAARKII</sequence>
<proteinExistence type="predicted"/>